<keyword evidence="1" id="KW-0472">Membrane</keyword>
<proteinExistence type="predicted"/>
<evidence type="ECO:0000313" key="3">
    <source>
        <dbReference type="Proteomes" id="UP000030787"/>
    </source>
</evidence>
<keyword evidence="3" id="KW-1185">Reference proteome</keyword>
<evidence type="ECO:0000256" key="1">
    <source>
        <dbReference type="SAM" id="Phobius"/>
    </source>
</evidence>
<evidence type="ECO:0000313" key="2">
    <source>
        <dbReference type="EMBL" id="AIZ57029.1"/>
    </source>
</evidence>
<dbReference type="Proteomes" id="UP000030787">
    <property type="component" value="Chromosome"/>
</dbReference>
<keyword evidence="1" id="KW-1133">Transmembrane helix</keyword>
<sequence length="144" mass="15427">METSFMDYNHNGFKLPNGYVDIDSDEMEYITGGIFGDHWDKLGQYSGSSGLNLMVMTTAAAAGLTISIATASAIVGYGAAPFTAGISALVGAVGSWIAGNLTTSMWNSYVSARDNYYSKGKSWAVYDHWGWFGTVLDGFETRAS</sequence>
<protein>
    <submittedName>
        <fullName evidence="2">Uncharacterized protein</fullName>
    </submittedName>
</protein>
<reference evidence="2 3" key="1">
    <citation type="journal article" date="2014" name="Appl. Environ. Microbiol.">
        <title>Comparative Genome Analysis of 'Candidatus Methanoplasma termitum' Indicates a New Mode of Energy Metabolism in the Seventh Order of Methanogens.</title>
        <authorList>
            <person name="Lang K."/>
            <person name="Schuldes J."/>
            <person name="Klingl A."/>
            <person name="Poehlein A."/>
            <person name="Daniel R."/>
            <person name="Brune A."/>
        </authorList>
    </citation>
    <scope>NUCLEOTIDE SEQUENCE [LARGE SCALE GENOMIC DNA]</scope>
    <source>
        <strain evidence="3">Mpt1</strain>
    </source>
</reference>
<dbReference type="RefSeq" id="WP_048113024.1">
    <property type="nucleotide sequence ID" value="NZ_CP010070.1"/>
</dbReference>
<feature type="transmembrane region" description="Helical" evidence="1">
    <location>
        <begin position="80"/>
        <end position="99"/>
    </location>
</feature>
<dbReference type="KEGG" id="mear:Mpt1_c11670"/>
<gene>
    <name evidence="2" type="ORF">Mpt1_c11670</name>
</gene>
<feature type="transmembrane region" description="Helical" evidence="1">
    <location>
        <begin position="51"/>
        <end position="74"/>
    </location>
</feature>
<dbReference type="AlphaFoldDB" id="A0A0A7LD81"/>
<dbReference type="STRING" id="1577791.Mpt1_c11670"/>
<name>A0A0A7LD81_9ARCH</name>
<accession>A0A0A7LD81</accession>
<keyword evidence="1" id="KW-0812">Transmembrane</keyword>
<organism evidence="2 3">
    <name type="scientific">Candidatus Methanoplasma termitum</name>
    <dbReference type="NCBI Taxonomy" id="1577791"/>
    <lineage>
        <taxon>Archaea</taxon>
        <taxon>Methanobacteriati</taxon>
        <taxon>Thermoplasmatota</taxon>
        <taxon>Thermoplasmata</taxon>
        <taxon>Methanomassiliicoccales</taxon>
        <taxon>Methanomassiliicoccaceae</taxon>
        <taxon>Candidatus Methanoplasma</taxon>
    </lineage>
</organism>
<dbReference type="HOGENOM" id="CLU_1792026_0_0_2"/>
<dbReference type="GeneID" id="24818831"/>
<dbReference type="EMBL" id="CP010070">
    <property type="protein sequence ID" value="AIZ57029.1"/>
    <property type="molecule type" value="Genomic_DNA"/>
</dbReference>